<comment type="subcellular location">
    <subcellularLocation>
        <location evidence="1 8">Cell outer membrane</location>
        <topology evidence="1 8">Multi-pass membrane protein</topology>
    </subcellularLocation>
</comment>
<evidence type="ECO:0000259" key="13">
    <source>
        <dbReference type="Pfam" id="PF07715"/>
    </source>
</evidence>
<dbReference type="Proteomes" id="UP001500791">
    <property type="component" value="Unassembled WGS sequence"/>
</dbReference>
<keyword evidence="11" id="KW-0732">Signal</keyword>
<dbReference type="PROSITE" id="PS52016">
    <property type="entry name" value="TONB_DEPENDENT_REC_3"/>
    <property type="match status" value="1"/>
</dbReference>
<evidence type="ECO:0000256" key="3">
    <source>
        <dbReference type="ARBA" id="ARBA00022452"/>
    </source>
</evidence>
<keyword evidence="2 8" id="KW-0813">Transport</keyword>
<evidence type="ECO:0000256" key="8">
    <source>
        <dbReference type="PROSITE-ProRule" id="PRU01360"/>
    </source>
</evidence>
<evidence type="ECO:0000256" key="4">
    <source>
        <dbReference type="ARBA" id="ARBA00022692"/>
    </source>
</evidence>
<proteinExistence type="inferred from homology"/>
<evidence type="ECO:0000256" key="2">
    <source>
        <dbReference type="ARBA" id="ARBA00022448"/>
    </source>
</evidence>
<keyword evidence="14" id="KW-0675">Receptor</keyword>
<keyword evidence="3 8" id="KW-1134">Transmembrane beta strand</keyword>
<keyword evidence="6 8" id="KW-0472">Membrane</keyword>
<evidence type="ECO:0000256" key="9">
    <source>
        <dbReference type="RuleBase" id="RU003357"/>
    </source>
</evidence>
<feature type="region of interest" description="Disordered" evidence="10">
    <location>
        <begin position="87"/>
        <end position="107"/>
    </location>
</feature>
<dbReference type="Gene3D" id="2.170.130.10">
    <property type="entry name" value="TonB-dependent receptor, plug domain"/>
    <property type="match status" value="1"/>
</dbReference>
<dbReference type="PANTHER" id="PTHR47234">
    <property type="match status" value="1"/>
</dbReference>
<comment type="similarity">
    <text evidence="8 9">Belongs to the TonB-dependent receptor family.</text>
</comment>
<dbReference type="EMBL" id="BAAAEJ010000007">
    <property type="protein sequence ID" value="GAA0392784.1"/>
    <property type="molecule type" value="Genomic_DNA"/>
</dbReference>
<feature type="chain" id="PRO_5046769233" evidence="11">
    <location>
        <begin position="31"/>
        <end position="986"/>
    </location>
</feature>
<evidence type="ECO:0000259" key="12">
    <source>
        <dbReference type="Pfam" id="PF00593"/>
    </source>
</evidence>
<sequence>MKSLSKREQLLATSMIAGFTMLTSAGIAQAQEQTEETTEVSQIVVTGSRIARQDYKSSSPIVTVDAQDIQATGSVTIDSLMNDLPQFTPSISSTSNNPSNGGQANLDLRSLTPKRTLVLVNGRRLVPSNSDGSADVNLIPAALIRNVETISGGASAAYGSDAIAGVANFILNDQFEGAQIDAQYGVTDRSDGTTQSYTMTVGGNFADDRGNAVISINRSTRDLIFNSAREFSAISGASGTTPMGSVVFDSTNLPDADVVRGYFGDSDLSLTGAFGFNNDGSIFSHAKALNFKPSDGIQYTGFYTPGSTYAFNTGALNYLSLPMERWNVYSSAKYTLNENVEFYGDALFNQYTASQELAATPAASTTGFRAPSTNPFIPADLKAFLDSRANPNSSFQLNKRFTDLGGRHAEYDYSVYQLTGGVRGQVPHSSWTYDLYAQYGRVSNIETQTGNVSRSAVQTLLDAADGGASICEGGFNPFGENAVSAECLNYIGRTSRTVTTVEQSVIEGTLQGKAFDLPAGEVLVAIGAQYRENGYEYASDPSLARINPKTPHLGADGLPDGGTIGGVEIAGFNAADSVNGSVNSIDLFGEALIPVLANLPFIQSLDLTLGYRYSDYSSIGGTQAYRADIDWEIVNGVRVRGGFNRAVRAPSIGELYSPAGVNFPAIGNASLTSGGGDPCDVTGMYRNGADKDKVRSLCLAQGISSAVIDTYTFENDQTNGWSGGNIDLEEETADTWSLGLVYQSQFQSPWFSRLSASLDYYSIEIENVISSISISDALSGCFNGTGENPNYDASNSYCQQFSRDPNNGNIIDAIENLDNLGVLKTSGVDLQVDWGIDLIDVGGPDWGTIGVNAVVGWLGSREDSVVAGGAMIDRMGTIADDFGNTFPEWKSLVSVSWAHGPFTATTRWRRVGEMTIYGSEDTLDATNYFDLSGSWNINDVVSVRGGVNNLLDQEPRTWNPGVQANTDPSTYDILGRRYFVGLTAKF</sequence>
<gene>
    <name evidence="14" type="ORF">GCM10009093_19210</name>
</gene>
<feature type="compositionally biased region" description="Low complexity" evidence="10">
    <location>
        <begin position="88"/>
        <end position="100"/>
    </location>
</feature>
<organism evidence="14 15">
    <name type="scientific">Brevundimonas terrae</name>
    <dbReference type="NCBI Taxonomy" id="363631"/>
    <lineage>
        <taxon>Bacteria</taxon>
        <taxon>Pseudomonadati</taxon>
        <taxon>Pseudomonadota</taxon>
        <taxon>Alphaproteobacteria</taxon>
        <taxon>Caulobacterales</taxon>
        <taxon>Caulobacteraceae</taxon>
        <taxon>Brevundimonas</taxon>
    </lineage>
</organism>
<keyword evidence="4 8" id="KW-0812">Transmembrane</keyword>
<feature type="signal peptide" evidence="11">
    <location>
        <begin position="1"/>
        <end position="30"/>
    </location>
</feature>
<evidence type="ECO:0000256" key="7">
    <source>
        <dbReference type="ARBA" id="ARBA00023237"/>
    </source>
</evidence>
<dbReference type="SUPFAM" id="SSF56935">
    <property type="entry name" value="Porins"/>
    <property type="match status" value="1"/>
</dbReference>
<evidence type="ECO:0000256" key="5">
    <source>
        <dbReference type="ARBA" id="ARBA00023077"/>
    </source>
</evidence>
<name>A0ABN0YEC2_9CAUL</name>
<dbReference type="InterPro" id="IPR000531">
    <property type="entry name" value="Beta-barrel_TonB"/>
</dbReference>
<dbReference type="PANTHER" id="PTHR47234:SF2">
    <property type="entry name" value="TONB-DEPENDENT RECEPTOR"/>
    <property type="match status" value="1"/>
</dbReference>
<evidence type="ECO:0000256" key="1">
    <source>
        <dbReference type="ARBA" id="ARBA00004571"/>
    </source>
</evidence>
<keyword evidence="5 9" id="KW-0798">TonB box</keyword>
<dbReference type="InterPro" id="IPR039426">
    <property type="entry name" value="TonB-dep_rcpt-like"/>
</dbReference>
<evidence type="ECO:0000256" key="6">
    <source>
        <dbReference type="ARBA" id="ARBA00023136"/>
    </source>
</evidence>
<keyword evidence="7 8" id="KW-0998">Cell outer membrane</keyword>
<evidence type="ECO:0000256" key="10">
    <source>
        <dbReference type="SAM" id="MobiDB-lite"/>
    </source>
</evidence>
<keyword evidence="15" id="KW-1185">Reference proteome</keyword>
<evidence type="ECO:0000256" key="11">
    <source>
        <dbReference type="SAM" id="SignalP"/>
    </source>
</evidence>
<comment type="caution">
    <text evidence="14">The sequence shown here is derived from an EMBL/GenBank/DDBJ whole genome shotgun (WGS) entry which is preliminary data.</text>
</comment>
<dbReference type="RefSeq" id="WP_167177169.1">
    <property type="nucleotide sequence ID" value="NZ_BAAAEJ010000007.1"/>
</dbReference>
<dbReference type="InterPro" id="IPR036942">
    <property type="entry name" value="Beta-barrel_TonB_sf"/>
</dbReference>
<dbReference type="InterPro" id="IPR037066">
    <property type="entry name" value="Plug_dom_sf"/>
</dbReference>
<feature type="domain" description="TonB-dependent receptor-like beta-barrel" evidence="12">
    <location>
        <begin position="385"/>
        <end position="950"/>
    </location>
</feature>
<dbReference type="Pfam" id="PF07715">
    <property type="entry name" value="Plug"/>
    <property type="match status" value="1"/>
</dbReference>
<reference evidence="14 15" key="1">
    <citation type="journal article" date="2019" name="Int. J. Syst. Evol. Microbiol.">
        <title>The Global Catalogue of Microorganisms (GCM) 10K type strain sequencing project: providing services to taxonomists for standard genome sequencing and annotation.</title>
        <authorList>
            <consortium name="The Broad Institute Genomics Platform"/>
            <consortium name="The Broad Institute Genome Sequencing Center for Infectious Disease"/>
            <person name="Wu L."/>
            <person name="Ma J."/>
        </authorList>
    </citation>
    <scope>NUCLEOTIDE SEQUENCE [LARGE SCALE GENOMIC DNA]</scope>
    <source>
        <strain evidence="14 15">JCM 13476</strain>
    </source>
</reference>
<dbReference type="Gene3D" id="2.40.170.20">
    <property type="entry name" value="TonB-dependent receptor, beta-barrel domain"/>
    <property type="match status" value="1"/>
</dbReference>
<accession>A0ABN0YEC2</accession>
<protein>
    <submittedName>
        <fullName evidence="14">TonB-dependent receptor</fullName>
    </submittedName>
</protein>
<evidence type="ECO:0000313" key="14">
    <source>
        <dbReference type="EMBL" id="GAA0392784.1"/>
    </source>
</evidence>
<dbReference type="Pfam" id="PF00593">
    <property type="entry name" value="TonB_dep_Rec_b-barrel"/>
    <property type="match status" value="1"/>
</dbReference>
<feature type="domain" description="TonB-dependent receptor plug" evidence="13">
    <location>
        <begin position="56"/>
        <end position="166"/>
    </location>
</feature>
<evidence type="ECO:0000313" key="15">
    <source>
        <dbReference type="Proteomes" id="UP001500791"/>
    </source>
</evidence>
<dbReference type="InterPro" id="IPR012910">
    <property type="entry name" value="Plug_dom"/>
</dbReference>